<sequence>MSGTSPDPAAGAQPPRHLHVYTRKLRFDARITRILALSGYKVVTGRPKAGEAVGVWGMSPLAARGETMAARSGAPIVRIEDAFLRSLRPGRDGEPPAGLLIDTTGVHFDPAAPSDLETLLATHPLDDTALLTRAKSAIARLKAAHLTKYSATRTDLPAPPPGYVLVIDQTHEDASVRASGADRNRFREMLYHAREEHPGAHILVRSHPETQAGHRPGHLAAADLGPNMALHDDPISPWLLLEGAVAVYTVSSQMGFEAILAGHKPRLFGQPFYAGWGLTDDRFPLDRRQRRLSRAQLFAATMILYPRWYDPFRDRLCEIEDVLAAFEAETRAWRDDRAGWVARGMRLWKRAPLQAFFGKSKRVVFEEDPAKAQDLASETGRRVMVWAGKAQPDENAVRVEDGFLRSRGLGAELIPPLSLALDDLGIYYDPAQPSRLETVIAESPALPPDALERARRLIRYLTETGLSKYNLPGAVPDLPPGRCILVPGQVEDDASILKGADEVATNAALLTRARAENPDAVLIWKPHPDVLAGLRAGGVDAPERWADVTLGAAPMGPLLERVDAVWTITSLTGFEALLRGCAVTVLGTPFYAGWGLTRDLGRVPARRRGGQAVTLEGLVHATLIAYPRYRDPVTGRPCPVEVVAERLATGQVPMPGPFNRTLSKLQGHLASRAHLWR</sequence>
<name>A0A1N7PZN7_9RHOB</name>
<dbReference type="RefSeq" id="WP_076450999.1">
    <property type="nucleotide sequence ID" value="NZ_FTOQ01000023.1"/>
</dbReference>
<dbReference type="GO" id="GO:0015774">
    <property type="term" value="P:polysaccharide transport"/>
    <property type="evidence" value="ECO:0007669"/>
    <property type="project" value="InterPro"/>
</dbReference>
<gene>
    <name evidence="1" type="ORF">SAMN05421759_12331</name>
</gene>
<dbReference type="AlphaFoldDB" id="A0A1N7PZN7"/>
<dbReference type="CDD" id="cd16440">
    <property type="entry name" value="beta_Kdo_transferase_KpsC_1"/>
    <property type="match status" value="1"/>
</dbReference>
<reference evidence="2" key="1">
    <citation type="submission" date="2017-01" db="EMBL/GenBank/DDBJ databases">
        <authorList>
            <person name="Varghese N."/>
            <person name="Submissions S."/>
        </authorList>
    </citation>
    <scope>NUCLEOTIDE SEQUENCE [LARGE SCALE GENOMIC DNA]</scope>
    <source>
        <strain evidence="2">DSM 29430</strain>
    </source>
</reference>
<dbReference type="Proteomes" id="UP000186684">
    <property type="component" value="Unassembled WGS sequence"/>
</dbReference>
<dbReference type="CDD" id="cd16439">
    <property type="entry name" value="beta_Kdo_transferase_KpsC_2"/>
    <property type="match status" value="1"/>
</dbReference>
<dbReference type="Pfam" id="PF05159">
    <property type="entry name" value="Capsule_synth"/>
    <property type="match status" value="3"/>
</dbReference>
<keyword evidence="2" id="KW-1185">Reference proteome</keyword>
<dbReference type="STRING" id="633194.SAMN05421759_12331"/>
<dbReference type="EMBL" id="FTOQ01000023">
    <property type="protein sequence ID" value="SIT16005.1"/>
    <property type="molecule type" value="Genomic_DNA"/>
</dbReference>
<proteinExistence type="predicted"/>
<evidence type="ECO:0000313" key="2">
    <source>
        <dbReference type="Proteomes" id="UP000186684"/>
    </source>
</evidence>
<dbReference type="OrthoDB" id="543755at2"/>
<organism evidence="1 2">
    <name type="scientific">Roseivivax lentus</name>
    <dbReference type="NCBI Taxonomy" id="633194"/>
    <lineage>
        <taxon>Bacteria</taxon>
        <taxon>Pseudomonadati</taxon>
        <taxon>Pseudomonadota</taxon>
        <taxon>Alphaproteobacteria</taxon>
        <taxon>Rhodobacterales</taxon>
        <taxon>Roseobacteraceae</taxon>
        <taxon>Roseivivax</taxon>
    </lineage>
</organism>
<evidence type="ECO:0000313" key="1">
    <source>
        <dbReference type="EMBL" id="SIT16005.1"/>
    </source>
</evidence>
<accession>A0A1N7PZN7</accession>
<dbReference type="InterPro" id="IPR007833">
    <property type="entry name" value="Capsule_polysaccharide_synth"/>
</dbReference>
<dbReference type="GO" id="GO:0000271">
    <property type="term" value="P:polysaccharide biosynthetic process"/>
    <property type="evidence" value="ECO:0007669"/>
    <property type="project" value="InterPro"/>
</dbReference>
<protein>
    <submittedName>
        <fullName evidence="1">Capsular polysaccharide export protein</fullName>
    </submittedName>
</protein>